<dbReference type="STRING" id="283909.R7VGN7"/>
<comment type="subcellular location">
    <subcellularLocation>
        <location evidence="1">Nucleus</location>
    </subcellularLocation>
</comment>
<evidence type="ECO:0000256" key="8">
    <source>
        <dbReference type="ARBA" id="ARBA00023242"/>
    </source>
</evidence>
<evidence type="ECO:0000256" key="9">
    <source>
        <dbReference type="SAM" id="Coils"/>
    </source>
</evidence>
<dbReference type="InterPro" id="IPR056791">
    <property type="entry name" value="Znf_Mcm10_C"/>
</dbReference>
<dbReference type="PANTHER" id="PTHR13454:SF11">
    <property type="entry name" value="PROTEIN MCM10 HOMOLOG"/>
    <property type="match status" value="1"/>
</dbReference>
<evidence type="ECO:0000313" key="12">
    <source>
        <dbReference type="EMBL" id="ELU17712.1"/>
    </source>
</evidence>
<dbReference type="GO" id="GO:0043596">
    <property type="term" value="C:nuclear replication fork"/>
    <property type="evidence" value="ECO:0007669"/>
    <property type="project" value="TreeGrafter"/>
</dbReference>
<evidence type="ECO:0000256" key="5">
    <source>
        <dbReference type="ARBA" id="ARBA00022723"/>
    </source>
</evidence>
<dbReference type="SMART" id="SM01280">
    <property type="entry name" value="Mcm10"/>
    <property type="match status" value="1"/>
</dbReference>
<keyword evidence="9" id="KW-0175">Coiled coil</keyword>
<comment type="similarity">
    <text evidence="2">Belongs to the MCM10 family.</text>
</comment>
<keyword evidence="8" id="KW-0539">Nucleus</keyword>
<dbReference type="HOGENOM" id="CLU_014680_1_0_1"/>
<reference evidence="12 14" key="2">
    <citation type="journal article" date="2013" name="Nature">
        <title>Insights into bilaterian evolution from three spiralian genomes.</title>
        <authorList>
            <person name="Simakov O."/>
            <person name="Marletaz F."/>
            <person name="Cho S.J."/>
            <person name="Edsinger-Gonzales E."/>
            <person name="Havlak P."/>
            <person name="Hellsten U."/>
            <person name="Kuo D.H."/>
            <person name="Larsson T."/>
            <person name="Lv J."/>
            <person name="Arendt D."/>
            <person name="Savage R."/>
            <person name="Osoegawa K."/>
            <person name="de Jong P."/>
            <person name="Grimwood J."/>
            <person name="Chapman J.A."/>
            <person name="Shapiro H."/>
            <person name="Aerts A."/>
            <person name="Otillar R.P."/>
            <person name="Terry A.Y."/>
            <person name="Boore J.L."/>
            <person name="Grigoriev I.V."/>
            <person name="Lindberg D.R."/>
            <person name="Seaver E.C."/>
            <person name="Weisblat D.A."/>
            <person name="Putnam N.H."/>
            <person name="Rokhsar D.S."/>
        </authorList>
    </citation>
    <scope>NUCLEOTIDE SEQUENCE</scope>
    <source>
        <strain evidence="12 14">I ESC-2004</strain>
    </source>
</reference>
<keyword evidence="14" id="KW-1185">Reference proteome</keyword>
<dbReference type="AlphaFoldDB" id="R7VGN7"/>
<evidence type="ECO:0000256" key="7">
    <source>
        <dbReference type="ARBA" id="ARBA00022833"/>
    </source>
</evidence>
<feature type="coiled-coil region" evidence="9">
    <location>
        <begin position="503"/>
        <end position="530"/>
    </location>
</feature>
<dbReference type="InterPro" id="IPR012340">
    <property type="entry name" value="NA-bd_OB-fold"/>
</dbReference>
<feature type="domain" description="Replication factor Mcm10 C-terminal" evidence="11">
    <location>
        <begin position="558"/>
        <end position="857"/>
    </location>
</feature>
<evidence type="ECO:0000256" key="4">
    <source>
        <dbReference type="ARBA" id="ARBA00022705"/>
    </source>
</evidence>
<proteinExistence type="inferred from homology"/>
<reference evidence="14" key="1">
    <citation type="submission" date="2012-12" db="EMBL/GenBank/DDBJ databases">
        <authorList>
            <person name="Hellsten U."/>
            <person name="Grimwood J."/>
            <person name="Chapman J.A."/>
            <person name="Shapiro H."/>
            <person name="Aerts A."/>
            <person name="Otillar R.P."/>
            <person name="Terry A.Y."/>
            <person name="Boore J.L."/>
            <person name="Simakov O."/>
            <person name="Marletaz F."/>
            <person name="Cho S.-J."/>
            <person name="Edsinger-Gonzales E."/>
            <person name="Havlak P."/>
            <person name="Kuo D.-H."/>
            <person name="Larsson T."/>
            <person name="Lv J."/>
            <person name="Arendt D."/>
            <person name="Savage R."/>
            <person name="Osoegawa K."/>
            <person name="de Jong P."/>
            <person name="Lindberg D.R."/>
            <person name="Seaver E.C."/>
            <person name="Weisblat D.A."/>
            <person name="Putnam N.H."/>
            <person name="Grigoriev I.V."/>
            <person name="Rokhsar D.S."/>
        </authorList>
    </citation>
    <scope>NUCLEOTIDE SEQUENCE</scope>
    <source>
        <strain evidence="14">I ESC-2004</strain>
    </source>
</reference>
<dbReference type="GO" id="GO:0003697">
    <property type="term" value="F:single-stranded DNA binding"/>
    <property type="evidence" value="ECO:0007669"/>
    <property type="project" value="InterPro"/>
</dbReference>
<accession>R7VGN7</accession>
<dbReference type="OrthoDB" id="6093546at2759"/>
<evidence type="ECO:0000256" key="2">
    <source>
        <dbReference type="ARBA" id="ARBA00009679"/>
    </source>
</evidence>
<evidence type="ECO:0000256" key="1">
    <source>
        <dbReference type="ARBA" id="ARBA00004123"/>
    </source>
</evidence>
<dbReference type="FunCoup" id="R7VGN7">
    <property type="interactions" value="730"/>
</dbReference>
<evidence type="ECO:0000256" key="10">
    <source>
        <dbReference type="SAM" id="MobiDB-lite"/>
    </source>
</evidence>
<dbReference type="Pfam" id="PF09329">
    <property type="entry name" value="zf-primase"/>
    <property type="match status" value="1"/>
</dbReference>
<evidence type="ECO:0000259" key="11">
    <source>
        <dbReference type="SMART" id="SM01280"/>
    </source>
</evidence>
<evidence type="ECO:0000256" key="3">
    <source>
        <dbReference type="ARBA" id="ARBA00017770"/>
    </source>
</evidence>
<dbReference type="InterPro" id="IPR015411">
    <property type="entry name" value="Rep_factor_Mcm10_C"/>
</dbReference>
<dbReference type="InterPro" id="IPR040184">
    <property type="entry name" value="Mcm10"/>
</dbReference>
<gene>
    <name evidence="12" type="ORF">CAPTEDRAFT_229132</name>
</gene>
<dbReference type="GO" id="GO:0008270">
    <property type="term" value="F:zinc ion binding"/>
    <property type="evidence" value="ECO:0007669"/>
    <property type="project" value="UniProtKB-KW"/>
</dbReference>
<protein>
    <recommendedName>
        <fullName evidence="3">Protein MCM10 homolog</fullName>
    </recommendedName>
</protein>
<evidence type="ECO:0000313" key="14">
    <source>
        <dbReference type="Proteomes" id="UP000014760"/>
    </source>
</evidence>
<dbReference type="EMBL" id="AMQN01003982">
    <property type="status" value="NOT_ANNOTATED_CDS"/>
    <property type="molecule type" value="Genomic_DNA"/>
</dbReference>
<keyword evidence="5" id="KW-0479">Metal-binding</keyword>
<dbReference type="GO" id="GO:0006270">
    <property type="term" value="P:DNA replication initiation"/>
    <property type="evidence" value="ECO:0007669"/>
    <property type="project" value="InterPro"/>
</dbReference>
<reference evidence="13" key="3">
    <citation type="submission" date="2015-06" db="UniProtKB">
        <authorList>
            <consortium name="EnsemblMetazoa"/>
        </authorList>
    </citation>
    <scope>IDENTIFICATION</scope>
</reference>
<evidence type="ECO:0000313" key="13">
    <source>
        <dbReference type="EnsemblMetazoa" id="CapteP229132"/>
    </source>
</evidence>
<keyword evidence="4" id="KW-0235">DNA replication</keyword>
<dbReference type="EnsemblMetazoa" id="CapteT229132">
    <property type="protein sequence ID" value="CapteP229132"/>
    <property type="gene ID" value="CapteG229132"/>
</dbReference>
<dbReference type="Pfam" id="PF22379">
    <property type="entry name" value="OB_MCM10"/>
    <property type="match status" value="1"/>
</dbReference>
<sequence length="859" mass="96369">MGLGLFWFPLPYVQPVTKYKEDNVLYINVLDIKIMAEDDCDFDTLAALLDNDDEEMEATSRCTFEENDDELDALAQLEEEEERSSQRLPPQPPQEVDDELKNLYAKIAELEAKKKKLKKEPESLPPKPPVLKEASNSLFEEATPDDKAKPKGDSQTSFHGDSDSDWEDMEGEKPGLLSESGREMKTLLNKASSNRVAHDPKFERKDSKPVNKKPVAVKTVAKEPVAREPVARKVVEPVKSEPIADMKFAPSSSYSLQIKSGQSSSLSGVDDYYETEFFSNIRIKKPLVSSLTLKNMMNGRKFVSVSNIVKNQRMGQLEVDWVTIGVIVGKSEVKKSSKGNSFTSWRLSSMSSCEDPQLQCFLFGAAFKKHWKTPVGSVVGLLNPSPMPNKEGSKSDELSLMVDVDQKVLQLGHSKDFALCRSKTKAGRDCSNFVNRQKGEYCIYHVQHNYKKQSAKRPDIQSGYSGVTPKSFEKKVFKKSTMTINYAGQTFTSGPGTSNSSKKAAASIKLEDLQRQYQRTVDQRQGLSTLSLHDVEPVGKVIPEKKTSKTSEAFCERLIVPSPGSLQFVQHLKNKEKNESVEKIMQENPNKKFHYVSANEILKDHERTMKKKKSQRLAELPCLGRGLSGGDEVALDEPSNAVKTMDRARFEAIKRTKLKGGIEKPDPNAVKKRKSEAHREIPQSSHEALTEQKVEPPRKKSRSLSGINLDPAEMKRILKAKSAHDNTLSQEEADKMDDYFNALEKTEKMENAMSGVTQLKCKAVTCAQCKYTALGPSQRCKDEGHRLKYFNAVKRFFACHDCGNRTVTLERYPKETCRKCGGSSYKSTSMMKEKCGPKLSSEQLVLTAEESHNMLNTNK</sequence>
<keyword evidence="6" id="KW-0863">Zinc-finger</keyword>
<evidence type="ECO:0000256" key="6">
    <source>
        <dbReference type="ARBA" id="ARBA00022771"/>
    </source>
</evidence>
<dbReference type="OMA" id="YKMPCKA"/>
<dbReference type="Gene3D" id="2.40.50.140">
    <property type="entry name" value="Nucleic acid-binding proteins"/>
    <property type="match status" value="1"/>
</dbReference>
<feature type="region of interest" description="Disordered" evidence="10">
    <location>
        <begin position="76"/>
        <end position="98"/>
    </location>
</feature>
<feature type="compositionally biased region" description="Basic and acidic residues" evidence="10">
    <location>
        <begin position="688"/>
        <end position="698"/>
    </location>
</feature>
<dbReference type="Pfam" id="PF24863">
    <property type="entry name" value="zf-CCCH_Mcm10"/>
    <property type="match status" value="1"/>
</dbReference>
<feature type="region of interest" description="Disordered" evidence="10">
    <location>
        <begin position="115"/>
        <end position="209"/>
    </location>
</feature>
<keyword evidence="7" id="KW-0862">Zinc</keyword>
<dbReference type="InterPro" id="IPR055065">
    <property type="entry name" value="OB_MCM10"/>
</dbReference>
<dbReference type="InterPro" id="IPR015408">
    <property type="entry name" value="Znf_Mcm10/DnaG"/>
</dbReference>
<dbReference type="GO" id="GO:0003688">
    <property type="term" value="F:DNA replication origin binding"/>
    <property type="evidence" value="ECO:0007669"/>
    <property type="project" value="TreeGrafter"/>
</dbReference>
<feature type="region of interest" description="Disordered" evidence="10">
    <location>
        <begin position="658"/>
        <end position="706"/>
    </location>
</feature>
<dbReference type="Pfam" id="PF09332">
    <property type="entry name" value="Mcm10"/>
    <property type="match status" value="1"/>
</dbReference>
<name>R7VGN7_CAPTE</name>
<dbReference type="Proteomes" id="UP000014760">
    <property type="component" value="Unassembled WGS sequence"/>
</dbReference>
<organism evidence="12">
    <name type="scientific">Capitella teleta</name>
    <name type="common">Polychaete worm</name>
    <dbReference type="NCBI Taxonomy" id="283909"/>
    <lineage>
        <taxon>Eukaryota</taxon>
        <taxon>Metazoa</taxon>
        <taxon>Spiralia</taxon>
        <taxon>Lophotrochozoa</taxon>
        <taxon>Annelida</taxon>
        <taxon>Polychaeta</taxon>
        <taxon>Sedentaria</taxon>
        <taxon>Scolecida</taxon>
        <taxon>Capitellidae</taxon>
        <taxon>Capitella</taxon>
    </lineage>
</organism>
<feature type="compositionally biased region" description="Basic and acidic residues" evidence="10">
    <location>
        <begin position="196"/>
        <end position="209"/>
    </location>
</feature>
<dbReference type="EMBL" id="KB292365">
    <property type="protein sequence ID" value="ELU17712.1"/>
    <property type="molecule type" value="Genomic_DNA"/>
</dbReference>
<dbReference type="PANTHER" id="PTHR13454">
    <property type="entry name" value="PROTEIN MCM10 HOMOLOG"/>
    <property type="match status" value="1"/>
</dbReference>